<protein>
    <submittedName>
        <fullName evidence="1">Uncharacterized protein</fullName>
    </submittedName>
</protein>
<accession>A0A371GQZ9</accession>
<keyword evidence="2" id="KW-1185">Reference proteome</keyword>
<sequence length="75" mass="8440">MLCQGYLIYNSYRQGEACRNASSFFSLNILRQEDEAEKTIHAKVEESFDSQPVLSGDKNGIIKPRTVTLAKGWGK</sequence>
<feature type="non-terminal residue" evidence="1">
    <location>
        <position position="1"/>
    </location>
</feature>
<name>A0A371GQZ9_MUCPR</name>
<evidence type="ECO:0000313" key="1">
    <source>
        <dbReference type="EMBL" id="RDX92942.1"/>
    </source>
</evidence>
<proteinExistence type="predicted"/>
<comment type="caution">
    <text evidence="1">The sequence shown here is derived from an EMBL/GenBank/DDBJ whole genome shotgun (WGS) entry which is preliminary data.</text>
</comment>
<dbReference type="AlphaFoldDB" id="A0A371GQZ9"/>
<dbReference type="EMBL" id="QJKJ01004734">
    <property type="protein sequence ID" value="RDX92942.1"/>
    <property type="molecule type" value="Genomic_DNA"/>
</dbReference>
<evidence type="ECO:0000313" key="2">
    <source>
        <dbReference type="Proteomes" id="UP000257109"/>
    </source>
</evidence>
<gene>
    <name evidence="1" type="ORF">CR513_24860</name>
</gene>
<reference evidence="1" key="1">
    <citation type="submission" date="2018-05" db="EMBL/GenBank/DDBJ databases">
        <title>Draft genome of Mucuna pruriens seed.</title>
        <authorList>
            <person name="Nnadi N.E."/>
            <person name="Vos R."/>
            <person name="Hasami M.H."/>
            <person name="Devisetty U.K."/>
            <person name="Aguiy J.C."/>
        </authorList>
    </citation>
    <scope>NUCLEOTIDE SEQUENCE [LARGE SCALE GENOMIC DNA]</scope>
    <source>
        <strain evidence="1">JCA_2017</strain>
    </source>
</reference>
<dbReference type="Proteomes" id="UP000257109">
    <property type="component" value="Unassembled WGS sequence"/>
</dbReference>
<organism evidence="1 2">
    <name type="scientific">Mucuna pruriens</name>
    <name type="common">Velvet bean</name>
    <name type="synonym">Dolichos pruriens</name>
    <dbReference type="NCBI Taxonomy" id="157652"/>
    <lineage>
        <taxon>Eukaryota</taxon>
        <taxon>Viridiplantae</taxon>
        <taxon>Streptophyta</taxon>
        <taxon>Embryophyta</taxon>
        <taxon>Tracheophyta</taxon>
        <taxon>Spermatophyta</taxon>
        <taxon>Magnoliopsida</taxon>
        <taxon>eudicotyledons</taxon>
        <taxon>Gunneridae</taxon>
        <taxon>Pentapetalae</taxon>
        <taxon>rosids</taxon>
        <taxon>fabids</taxon>
        <taxon>Fabales</taxon>
        <taxon>Fabaceae</taxon>
        <taxon>Papilionoideae</taxon>
        <taxon>50 kb inversion clade</taxon>
        <taxon>NPAAA clade</taxon>
        <taxon>indigoferoid/millettioid clade</taxon>
        <taxon>Phaseoleae</taxon>
        <taxon>Mucuna</taxon>
    </lineage>
</organism>